<dbReference type="PROSITE" id="PS00675">
    <property type="entry name" value="SIGMA54_INTERACT_1"/>
    <property type="match status" value="1"/>
</dbReference>
<keyword evidence="2" id="KW-0067">ATP-binding</keyword>
<dbReference type="SUPFAM" id="SSF52540">
    <property type="entry name" value="P-loop containing nucleoside triphosphate hydrolases"/>
    <property type="match status" value="1"/>
</dbReference>
<dbReference type="AlphaFoldDB" id="W9H872"/>
<dbReference type="SUPFAM" id="SSF52172">
    <property type="entry name" value="CheY-like"/>
    <property type="match status" value="1"/>
</dbReference>
<dbReference type="Pfam" id="PF02954">
    <property type="entry name" value="HTH_8"/>
    <property type="match status" value="1"/>
</dbReference>
<keyword evidence="5" id="KW-0010">Activator</keyword>
<dbReference type="FunFam" id="3.40.50.300:FF:000006">
    <property type="entry name" value="DNA-binding transcriptional regulator NtrC"/>
    <property type="match status" value="1"/>
</dbReference>
<dbReference type="PRINTS" id="PR01590">
    <property type="entry name" value="HTHFIS"/>
</dbReference>
<dbReference type="CDD" id="cd00156">
    <property type="entry name" value="REC"/>
    <property type="match status" value="1"/>
</dbReference>
<dbReference type="InterPro" id="IPR001789">
    <property type="entry name" value="Sig_transdc_resp-reg_receiver"/>
</dbReference>
<dbReference type="InterPro" id="IPR025662">
    <property type="entry name" value="Sigma_54_int_dom_ATP-bd_1"/>
</dbReference>
<evidence type="ECO:0000256" key="6">
    <source>
        <dbReference type="ARBA" id="ARBA00023163"/>
    </source>
</evidence>
<keyword evidence="6" id="KW-0804">Transcription</keyword>
<dbReference type="Pfam" id="PF00072">
    <property type="entry name" value="Response_reg"/>
    <property type="match status" value="1"/>
</dbReference>
<dbReference type="PATRIC" id="fig|1385369.3.peg.100"/>
<evidence type="ECO:0000259" key="10">
    <source>
        <dbReference type="PROSITE" id="PS50110"/>
    </source>
</evidence>
<dbReference type="PANTHER" id="PTHR32071">
    <property type="entry name" value="TRANSCRIPTIONAL REGULATORY PROTEIN"/>
    <property type="match status" value="1"/>
</dbReference>
<protein>
    <submittedName>
        <fullName evidence="11">ATPase AAA</fullName>
    </submittedName>
</protein>
<dbReference type="InterPro" id="IPR002197">
    <property type="entry name" value="HTH_Fis"/>
</dbReference>
<dbReference type="PROSITE" id="PS50110">
    <property type="entry name" value="RESPONSE_REGULATORY"/>
    <property type="match status" value="1"/>
</dbReference>
<dbReference type="InterPro" id="IPR003593">
    <property type="entry name" value="AAA+_ATPase"/>
</dbReference>
<dbReference type="InterPro" id="IPR027417">
    <property type="entry name" value="P-loop_NTPase"/>
</dbReference>
<evidence type="ECO:0000313" key="11">
    <source>
        <dbReference type="EMBL" id="EWY42450.1"/>
    </source>
</evidence>
<dbReference type="InterPro" id="IPR058031">
    <property type="entry name" value="AAA_lid_NorR"/>
</dbReference>
<name>W9H872_9PROT</name>
<keyword evidence="12" id="KW-1185">Reference proteome</keyword>
<evidence type="ECO:0000259" key="9">
    <source>
        <dbReference type="PROSITE" id="PS50045"/>
    </source>
</evidence>
<dbReference type="RefSeq" id="WP_037445869.1">
    <property type="nucleotide sequence ID" value="NZ_AVFL01000001.1"/>
</dbReference>
<keyword evidence="1" id="KW-0547">Nucleotide-binding</keyword>
<dbReference type="GO" id="GO:0006355">
    <property type="term" value="P:regulation of DNA-templated transcription"/>
    <property type="evidence" value="ECO:0007669"/>
    <property type="project" value="InterPro"/>
</dbReference>
<organism evidence="11 12">
    <name type="scientific">Skermanella stibiiresistens SB22</name>
    <dbReference type="NCBI Taxonomy" id="1385369"/>
    <lineage>
        <taxon>Bacteria</taxon>
        <taxon>Pseudomonadati</taxon>
        <taxon>Pseudomonadota</taxon>
        <taxon>Alphaproteobacteria</taxon>
        <taxon>Rhodospirillales</taxon>
        <taxon>Azospirillaceae</taxon>
        <taxon>Skermanella</taxon>
    </lineage>
</organism>
<evidence type="ECO:0000256" key="2">
    <source>
        <dbReference type="ARBA" id="ARBA00022840"/>
    </source>
</evidence>
<evidence type="ECO:0000256" key="4">
    <source>
        <dbReference type="ARBA" id="ARBA00023015"/>
    </source>
</evidence>
<dbReference type="Gene3D" id="3.40.50.300">
    <property type="entry name" value="P-loop containing nucleotide triphosphate hydrolases"/>
    <property type="match status" value="1"/>
</dbReference>
<dbReference type="Proteomes" id="UP000019486">
    <property type="component" value="Unassembled WGS sequence"/>
</dbReference>
<dbReference type="GO" id="GO:0000160">
    <property type="term" value="P:phosphorelay signal transduction system"/>
    <property type="evidence" value="ECO:0007669"/>
    <property type="project" value="UniProtKB-KW"/>
</dbReference>
<dbReference type="Pfam" id="PF00158">
    <property type="entry name" value="Sigma54_activat"/>
    <property type="match status" value="1"/>
</dbReference>
<evidence type="ECO:0000256" key="8">
    <source>
        <dbReference type="SAM" id="MobiDB-lite"/>
    </source>
</evidence>
<dbReference type="STRING" id="1385369.N825_00495"/>
<dbReference type="Gene3D" id="3.40.50.2300">
    <property type="match status" value="1"/>
</dbReference>
<dbReference type="SMART" id="SM00448">
    <property type="entry name" value="REC"/>
    <property type="match status" value="1"/>
</dbReference>
<dbReference type="CDD" id="cd00009">
    <property type="entry name" value="AAA"/>
    <property type="match status" value="1"/>
</dbReference>
<evidence type="ECO:0000256" key="3">
    <source>
        <dbReference type="ARBA" id="ARBA00023012"/>
    </source>
</evidence>
<feature type="region of interest" description="Disordered" evidence="8">
    <location>
        <begin position="456"/>
        <end position="486"/>
    </location>
</feature>
<keyword evidence="3" id="KW-0902">Two-component regulatory system</keyword>
<evidence type="ECO:0000256" key="5">
    <source>
        <dbReference type="ARBA" id="ARBA00023159"/>
    </source>
</evidence>
<dbReference type="Gene3D" id="1.10.8.60">
    <property type="match status" value="1"/>
</dbReference>
<feature type="domain" description="Response regulatory" evidence="10">
    <location>
        <begin position="3"/>
        <end position="119"/>
    </location>
</feature>
<feature type="modified residue" description="4-aspartylphosphate" evidence="7">
    <location>
        <position position="53"/>
    </location>
</feature>
<dbReference type="SMART" id="SM00382">
    <property type="entry name" value="AAA"/>
    <property type="match status" value="1"/>
</dbReference>
<dbReference type="OrthoDB" id="9761019at2"/>
<evidence type="ECO:0000313" key="12">
    <source>
        <dbReference type="Proteomes" id="UP000019486"/>
    </source>
</evidence>
<dbReference type="Gene3D" id="1.10.10.60">
    <property type="entry name" value="Homeodomain-like"/>
    <property type="match status" value="1"/>
</dbReference>
<keyword evidence="4" id="KW-0805">Transcription regulation</keyword>
<feature type="domain" description="Sigma-54 factor interaction" evidence="9">
    <location>
        <begin position="149"/>
        <end position="375"/>
    </location>
</feature>
<dbReference type="GO" id="GO:0005524">
    <property type="term" value="F:ATP binding"/>
    <property type="evidence" value="ECO:0007669"/>
    <property type="project" value="UniProtKB-KW"/>
</dbReference>
<dbReference type="Pfam" id="PF25601">
    <property type="entry name" value="AAA_lid_14"/>
    <property type="match status" value="1"/>
</dbReference>
<sequence>MATVLIVDDDTAFRESLAETIVDLGHVAATAATGREALSHLDGKRLVDAVLLDLRMPGELDGMAVLRRMRETPSPPPVVIVTAYASADNTIEAMRLGAFDHLTKPIGRDELARLLARIPFQDRAGRGADVCGGPPSAESGPPEFVQDGLIGSSEAMRRVQKIIGMAADSDATVLISGETGTGKEMVARALHEHSWRKGGPFVAVNCAAIPADLLESELFGHVRGAFTGAAVDRSGAFRDANRGTLFLDEIGDMPLAMQAKILRVLQDRIVTPLGGRAAAVDVRILAATNRDLPDQVAQGGFREDLYYRLNVVPIALAPLRERLADIVPLAEHFLALSAVGGIAKRLSAEAAARLLEHGWPGNARELRNTIERASVLVRGPVIEASDLGHLIAGPPASGERGAAVDWLAGDLPTAVARLEVAMIRRALDEANGNRAEAARRLGVQRQLLYAKMERHGLGSNGMGSHGPDSAGDLSAKTTPGVGKDDT</sequence>
<dbReference type="InterPro" id="IPR002078">
    <property type="entry name" value="Sigma_54_int"/>
</dbReference>
<dbReference type="SUPFAM" id="SSF46689">
    <property type="entry name" value="Homeodomain-like"/>
    <property type="match status" value="1"/>
</dbReference>
<keyword evidence="7" id="KW-0597">Phosphoprotein</keyword>
<dbReference type="PANTHER" id="PTHR32071:SF122">
    <property type="entry name" value="SIGMA FACTOR"/>
    <property type="match status" value="1"/>
</dbReference>
<accession>W9H872</accession>
<reference evidence="11 12" key="1">
    <citation type="submission" date="2013-08" db="EMBL/GenBank/DDBJ databases">
        <title>The genome sequence of Skermanella stibiiresistens.</title>
        <authorList>
            <person name="Zhu W."/>
            <person name="Wang G."/>
        </authorList>
    </citation>
    <scope>NUCLEOTIDE SEQUENCE [LARGE SCALE GENOMIC DNA]</scope>
    <source>
        <strain evidence="11 12">SB22</strain>
    </source>
</reference>
<proteinExistence type="predicted"/>
<dbReference type="InterPro" id="IPR011006">
    <property type="entry name" value="CheY-like_superfamily"/>
</dbReference>
<dbReference type="EMBL" id="AVFL01000001">
    <property type="protein sequence ID" value="EWY42450.1"/>
    <property type="molecule type" value="Genomic_DNA"/>
</dbReference>
<evidence type="ECO:0000256" key="1">
    <source>
        <dbReference type="ARBA" id="ARBA00022741"/>
    </source>
</evidence>
<gene>
    <name evidence="11" type="ORF">N825_00495</name>
</gene>
<dbReference type="PROSITE" id="PS50045">
    <property type="entry name" value="SIGMA54_INTERACT_4"/>
    <property type="match status" value="1"/>
</dbReference>
<dbReference type="GO" id="GO:0043565">
    <property type="term" value="F:sequence-specific DNA binding"/>
    <property type="evidence" value="ECO:0007669"/>
    <property type="project" value="InterPro"/>
</dbReference>
<evidence type="ECO:0000256" key="7">
    <source>
        <dbReference type="PROSITE-ProRule" id="PRU00169"/>
    </source>
</evidence>
<comment type="caution">
    <text evidence="11">The sequence shown here is derived from an EMBL/GenBank/DDBJ whole genome shotgun (WGS) entry which is preliminary data.</text>
</comment>
<dbReference type="InterPro" id="IPR009057">
    <property type="entry name" value="Homeodomain-like_sf"/>
</dbReference>